<comment type="caution">
    <text evidence="2">The sequence shown here is derived from an EMBL/GenBank/DDBJ whole genome shotgun (WGS) entry which is preliminary data.</text>
</comment>
<reference evidence="2 3" key="1">
    <citation type="journal article" date="2016" name="Nat. Commun.">
        <title>Thousands of microbial genomes shed light on interconnected biogeochemical processes in an aquifer system.</title>
        <authorList>
            <person name="Anantharaman K."/>
            <person name="Brown C.T."/>
            <person name="Hug L.A."/>
            <person name="Sharon I."/>
            <person name="Castelle C.J."/>
            <person name="Probst A.J."/>
            <person name="Thomas B.C."/>
            <person name="Singh A."/>
            <person name="Wilkins M.J."/>
            <person name="Karaoz U."/>
            <person name="Brodie E.L."/>
            <person name="Williams K.H."/>
            <person name="Hubbard S.S."/>
            <person name="Banfield J.F."/>
        </authorList>
    </citation>
    <scope>NUCLEOTIDE SEQUENCE [LARGE SCALE GENOMIC DNA]</scope>
</reference>
<evidence type="ECO:0000256" key="1">
    <source>
        <dbReference type="SAM" id="Phobius"/>
    </source>
</evidence>
<feature type="transmembrane region" description="Helical" evidence="1">
    <location>
        <begin position="20"/>
        <end position="40"/>
    </location>
</feature>
<dbReference type="Proteomes" id="UP000178254">
    <property type="component" value="Unassembled WGS sequence"/>
</dbReference>
<keyword evidence="1" id="KW-0812">Transmembrane</keyword>
<protein>
    <submittedName>
        <fullName evidence="2">Uncharacterized protein</fullName>
    </submittedName>
</protein>
<evidence type="ECO:0000313" key="3">
    <source>
        <dbReference type="Proteomes" id="UP000178254"/>
    </source>
</evidence>
<keyword evidence="1" id="KW-1133">Transmembrane helix</keyword>
<dbReference type="AlphaFoldDB" id="A0A1F6PCF9"/>
<sequence length="127" mass="14751">MENILPVGTPKKKDYGKIGGALVILFVLFLSFGNIPVNYYNSYKRVQIYKTELFQCGNALSSEDKKVLENKICDCVYNDQRLKKDDDIKLARTAQKEYYDAMRLKYNLSGIFVQCEYRDARNDALLR</sequence>
<organism evidence="2 3">
    <name type="scientific">Candidatus Magasanikbacteria bacterium RIFOXYD2_FULL_41_14</name>
    <dbReference type="NCBI Taxonomy" id="1798709"/>
    <lineage>
        <taxon>Bacteria</taxon>
        <taxon>Candidatus Magasanikiibacteriota</taxon>
    </lineage>
</organism>
<dbReference type="STRING" id="1798709.A2538_03265"/>
<gene>
    <name evidence="2" type="ORF">A2538_03265</name>
</gene>
<proteinExistence type="predicted"/>
<keyword evidence="1" id="KW-0472">Membrane</keyword>
<evidence type="ECO:0000313" key="2">
    <source>
        <dbReference type="EMBL" id="OGH93855.1"/>
    </source>
</evidence>
<dbReference type="EMBL" id="MFRE01000019">
    <property type="protein sequence ID" value="OGH93855.1"/>
    <property type="molecule type" value="Genomic_DNA"/>
</dbReference>
<name>A0A1F6PCF9_9BACT</name>
<accession>A0A1F6PCF9</accession>